<evidence type="ECO:0000256" key="2">
    <source>
        <dbReference type="ARBA" id="ARBA00023125"/>
    </source>
</evidence>
<dbReference type="Gene3D" id="1.10.10.60">
    <property type="entry name" value="Homeodomain-like"/>
    <property type="match status" value="1"/>
</dbReference>
<dbReference type="Gene3D" id="1.10.357.10">
    <property type="entry name" value="Tetracycline Repressor, domain 2"/>
    <property type="match status" value="1"/>
</dbReference>
<dbReference type="Pfam" id="PF17754">
    <property type="entry name" value="TetR_C_14"/>
    <property type="match status" value="1"/>
</dbReference>
<comment type="caution">
    <text evidence="7">The sequence shown here is derived from an EMBL/GenBank/DDBJ whole genome shotgun (WGS) entry which is preliminary data.</text>
</comment>
<dbReference type="Pfam" id="PF00440">
    <property type="entry name" value="TetR_N"/>
    <property type="match status" value="1"/>
</dbReference>
<dbReference type="SUPFAM" id="SSF48498">
    <property type="entry name" value="Tetracyclin repressor-like, C-terminal domain"/>
    <property type="match status" value="1"/>
</dbReference>
<keyword evidence="1" id="KW-0805">Transcription regulation</keyword>
<evidence type="ECO:0000256" key="1">
    <source>
        <dbReference type="ARBA" id="ARBA00023015"/>
    </source>
</evidence>
<keyword evidence="2 4" id="KW-0238">DNA-binding</keyword>
<name>A0ABQ7FLW9_9ACTN</name>
<evidence type="ECO:0000256" key="5">
    <source>
        <dbReference type="SAM" id="MobiDB-lite"/>
    </source>
</evidence>
<keyword evidence="8" id="KW-1185">Reference proteome</keyword>
<dbReference type="RefSeq" id="WP_098753721.1">
    <property type="nucleotide sequence ID" value="NZ_WHPN01000196.1"/>
</dbReference>
<evidence type="ECO:0000259" key="6">
    <source>
        <dbReference type="PROSITE" id="PS50977"/>
    </source>
</evidence>
<evidence type="ECO:0000313" key="7">
    <source>
        <dbReference type="EMBL" id="KAF4409623.1"/>
    </source>
</evidence>
<feature type="domain" description="HTH tetR-type" evidence="6">
    <location>
        <begin position="38"/>
        <end position="98"/>
    </location>
</feature>
<dbReference type="PRINTS" id="PR00455">
    <property type="entry name" value="HTHTETR"/>
</dbReference>
<feature type="DNA-binding region" description="H-T-H motif" evidence="4">
    <location>
        <begin position="61"/>
        <end position="80"/>
    </location>
</feature>
<dbReference type="Proteomes" id="UP000621266">
    <property type="component" value="Unassembled WGS sequence"/>
</dbReference>
<dbReference type="PANTHER" id="PTHR30055">
    <property type="entry name" value="HTH-TYPE TRANSCRIPTIONAL REGULATOR RUTR"/>
    <property type="match status" value="1"/>
</dbReference>
<dbReference type="SUPFAM" id="SSF46689">
    <property type="entry name" value="Homeodomain-like"/>
    <property type="match status" value="1"/>
</dbReference>
<feature type="compositionally biased region" description="Basic and acidic residues" evidence="5">
    <location>
        <begin position="7"/>
        <end position="19"/>
    </location>
</feature>
<feature type="region of interest" description="Disordered" evidence="5">
    <location>
        <begin position="1"/>
        <end position="37"/>
    </location>
</feature>
<dbReference type="InterPro" id="IPR009057">
    <property type="entry name" value="Homeodomain-like_sf"/>
</dbReference>
<gene>
    <name evidence="7" type="ORF">GCU69_08095</name>
</gene>
<keyword evidence="3" id="KW-0804">Transcription</keyword>
<accession>A0ABQ7FLW9</accession>
<evidence type="ECO:0000313" key="8">
    <source>
        <dbReference type="Proteomes" id="UP000621266"/>
    </source>
</evidence>
<evidence type="ECO:0000256" key="3">
    <source>
        <dbReference type="ARBA" id="ARBA00023163"/>
    </source>
</evidence>
<feature type="compositionally biased region" description="Low complexity" evidence="5">
    <location>
        <begin position="20"/>
        <end position="30"/>
    </location>
</feature>
<proteinExistence type="predicted"/>
<evidence type="ECO:0000256" key="4">
    <source>
        <dbReference type="PROSITE-ProRule" id="PRU00335"/>
    </source>
</evidence>
<protein>
    <submittedName>
        <fullName evidence="7">TetR family transcriptional regulator</fullName>
    </submittedName>
</protein>
<dbReference type="PANTHER" id="PTHR30055:SF234">
    <property type="entry name" value="HTH-TYPE TRANSCRIPTIONAL REGULATOR BETI"/>
    <property type="match status" value="1"/>
</dbReference>
<sequence>MNPARPASDHRPPESDTGRHTPAAAAGARPGLRERKKIKTRRTIRAEAFRLFAEQGYDATTVDQIAAAAEVSPSTFFRYFPTKEDLVVTDEYDPLTLDALAARPADEPLLQSLRHAVLESLRQVVADEPDEVRQRMRLLRDVPAVRGRMAESVSSTAGALAEALSRRGGVHDVFEARVLAGAFLGAMQETVLYWSEDGGPEDLVALIERALDVLGNGLGRR</sequence>
<dbReference type="InterPro" id="IPR036271">
    <property type="entry name" value="Tet_transcr_reg_TetR-rel_C_sf"/>
</dbReference>
<dbReference type="InterPro" id="IPR001647">
    <property type="entry name" value="HTH_TetR"/>
</dbReference>
<dbReference type="EMBL" id="WHPN01000196">
    <property type="protein sequence ID" value="KAF4409623.1"/>
    <property type="molecule type" value="Genomic_DNA"/>
</dbReference>
<reference evidence="7 8" key="1">
    <citation type="submission" date="2019-10" db="EMBL/GenBank/DDBJ databases">
        <title>Streptomyces tenebrisbrunneis sp.nov., an endogenous actinomycete isolated from of Lycium ruthenicum.</title>
        <authorList>
            <person name="Ma L."/>
        </authorList>
    </citation>
    <scope>NUCLEOTIDE SEQUENCE [LARGE SCALE GENOMIC DNA]</scope>
    <source>
        <strain evidence="7 8">TRM 66187</strain>
    </source>
</reference>
<dbReference type="InterPro" id="IPR050109">
    <property type="entry name" value="HTH-type_TetR-like_transc_reg"/>
</dbReference>
<dbReference type="PROSITE" id="PS50977">
    <property type="entry name" value="HTH_TETR_2"/>
    <property type="match status" value="1"/>
</dbReference>
<organism evidence="7 8">
    <name type="scientific">Streptomyces lycii</name>
    <dbReference type="NCBI Taxonomy" id="2654337"/>
    <lineage>
        <taxon>Bacteria</taxon>
        <taxon>Bacillati</taxon>
        <taxon>Actinomycetota</taxon>
        <taxon>Actinomycetes</taxon>
        <taxon>Kitasatosporales</taxon>
        <taxon>Streptomycetaceae</taxon>
        <taxon>Streptomyces</taxon>
    </lineage>
</organism>
<dbReference type="InterPro" id="IPR041347">
    <property type="entry name" value="MftR_C"/>
</dbReference>